<evidence type="ECO:0000313" key="1">
    <source>
        <dbReference type="EMBL" id="SVC72963.1"/>
    </source>
</evidence>
<reference evidence="1" key="1">
    <citation type="submission" date="2018-05" db="EMBL/GenBank/DDBJ databases">
        <authorList>
            <person name="Lanie J.A."/>
            <person name="Ng W.-L."/>
            <person name="Kazmierczak K.M."/>
            <person name="Andrzejewski T.M."/>
            <person name="Davidsen T.M."/>
            <person name="Wayne K.J."/>
            <person name="Tettelin H."/>
            <person name="Glass J.I."/>
            <person name="Rusch D."/>
            <person name="Podicherti R."/>
            <person name="Tsui H.-C.T."/>
            <person name="Winkler M.E."/>
        </authorList>
    </citation>
    <scope>NUCLEOTIDE SEQUENCE</scope>
</reference>
<accession>A0A382PHT8</accession>
<protein>
    <submittedName>
        <fullName evidence="1">Uncharacterized protein</fullName>
    </submittedName>
</protein>
<dbReference type="EMBL" id="UINC01107523">
    <property type="protein sequence ID" value="SVC72963.1"/>
    <property type="molecule type" value="Genomic_DNA"/>
</dbReference>
<dbReference type="AlphaFoldDB" id="A0A382PHT8"/>
<dbReference type="Pfam" id="PF11649">
    <property type="entry name" value="T4_neck-protein"/>
    <property type="match status" value="1"/>
</dbReference>
<proteinExistence type="predicted"/>
<name>A0A382PHT8_9ZZZZ</name>
<gene>
    <name evidence="1" type="ORF">METZ01_LOCUS325817</name>
</gene>
<organism evidence="1">
    <name type="scientific">marine metagenome</name>
    <dbReference type="NCBI Taxonomy" id="408172"/>
    <lineage>
        <taxon>unclassified sequences</taxon>
        <taxon>metagenomes</taxon>
        <taxon>ecological metagenomes</taxon>
    </lineage>
</organism>
<sequence>MSTNSYFTHNTSVNERALVDKMVVESIQIAGLDIKYLPRTNLNIDTLFDEAEKSSFDTSYTVEVVVHEDNQTGLAGEGDLITRWGYEVKDTIKLTISKTRFEAVITAADATIGKPREGDLVYFELGDLQQLYEITFVEDQIPFYQLGS</sequence>
<dbReference type="InterPro" id="IPR021674">
    <property type="entry name" value="Phage_T4_Gp14_neck-protein"/>
</dbReference>